<evidence type="ECO:0000256" key="1">
    <source>
        <dbReference type="SAM" id="MobiDB-lite"/>
    </source>
</evidence>
<sequence length="149" mass="16696">MDSIEVLNGIDAFQYIGVEVLIELVNGEQIKGELYSVDLQRNDIVVIRSVSAHGVESLYLVSAHAISGFKSLGPLNESVEDIPRVPYDALLRAKAVVEDVGEDIPFERGHEDHTRTTYHRRWSMRTKNAVVSSSEETTSRGEDNHWNDS</sequence>
<gene>
    <name evidence="2" type="ORF">BaOVIS_027120</name>
</gene>
<keyword evidence="3" id="KW-1185">Reference proteome</keyword>
<reference evidence="2" key="1">
    <citation type="submission" date="2019-12" db="EMBL/GenBank/DDBJ databases">
        <title>Genome sequence of Babesia ovis.</title>
        <authorList>
            <person name="Yamagishi J."/>
            <person name="Sevinc F."/>
            <person name="Xuan X."/>
        </authorList>
    </citation>
    <scope>NUCLEOTIDE SEQUENCE</scope>
    <source>
        <strain evidence="2">Selcuk</strain>
    </source>
</reference>
<accession>A0A9W5TE64</accession>
<evidence type="ECO:0000313" key="2">
    <source>
        <dbReference type="EMBL" id="GFE55308.1"/>
    </source>
</evidence>
<dbReference type="OrthoDB" id="359783at2759"/>
<dbReference type="EMBL" id="BLIY01000018">
    <property type="protein sequence ID" value="GFE55308.1"/>
    <property type="molecule type" value="Genomic_DNA"/>
</dbReference>
<dbReference type="AlphaFoldDB" id="A0A9W5TE64"/>
<dbReference type="Proteomes" id="UP001057455">
    <property type="component" value="Unassembled WGS sequence"/>
</dbReference>
<feature type="compositionally biased region" description="Polar residues" evidence="1">
    <location>
        <begin position="127"/>
        <end position="136"/>
    </location>
</feature>
<comment type="caution">
    <text evidence="2">The sequence shown here is derived from an EMBL/GenBank/DDBJ whole genome shotgun (WGS) entry which is preliminary data.</text>
</comment>
<feature type="compositionally biased region" description="Basic and acidic residues" evidence="1">
    <location>
        <begin position="137"/>
        <end position="149"/>
    </location>
</feature>
<evidence type="ECO:0000313" key="3">
    <source>
        <dbReference type="Proteomes" id="UP001057455"/>
    </source>
</evidence>
<organism evidence="2 3">
    <name type="scientific">Babesia ovis</name>
    <dbReference type="NCBI Taxonomy" id="5869"/>
    <lineage>
        <taxon>Eukaryota</taxon>
        <taxon>Sar</taxon>
        <taxon>Alveolata</taxon>
        <taxon>Apicomplexa</taxon>
        <taxon>Aconoidasida</taxon>
        <taxon>Piroplasmida</taxon>
        <taxon>Babesiidae</taxon>
        <taxon>Babesia</taxon>
    </lineage>
</organism>
<protein>
    <submittedName>
        <fullName evidence="2">UDP-arabinose 4-epimerase 1, putative</fullName>
    </submittedName>
</protein>
<name>A0A9W5TE64_BABOV</name>
<feature type="region of interest" description="Disordered" evidence="1">
    <location>
        <begin position="127"/>
        <end position="149"/>
    </location>
</feature>
<proteinExistence type="predicted"/>